<evidence type="ECO:0000256" key="1">
    <source>
        <dbReference type="SAM" id="Phobius"/>
    </source>
</evidence>
<proteinExistence type="predicted"/>
<dbReference type="Proteomes" id="UP000029278">
    <property type="component" value="Unassembled WGS sequence"/>
</dbReference>
<dbReference type="AlphaFoldDB" id="A0A090ZJ12"/>
<accession>A0A090ZJ12</accession>
<feature type="transmembrane region" description="Helical" evidence="1">
    <location>
        <begin position="45"/>
        <end position="67"/>
    </location>
</feature>
<keyword evidence="3" id="KW-1185">Reference proteome</keyword>
<keyword evidence="1" id="KW-0472">Membrane</keyword>
<evidence type="ECO:0000313" key="3">
    <source>
        <dbReference type="Proteomes" id="UP000029278"/>
    </source>
</evidence>
<keyword evidence="1" id="KW-0812">Transmembrane</keyword>
<keyword evidence="1" id="KW-1133">Transmembrane helix</keyword>
<dbReference type="OrthoDB" id="1662689at2"/>
<protein>
    <recommendedName>
        <fullName evidence="4">DUF3829 domain-containing protein</fullName>
    </recommendedName>
</protein>
<reference evidence="2 3" key="1">
    <citation type="submission" date="2014-04" db="EMBL/GenBank/DDBJ databases">
        <authorList>
            <person name="Bishop-Lilly K.A."/>
            <person name="Broomall S.M."/>
            <person name="Chain P.S."/>
            <person name="Chertkov O."/>
            <person name="Coyne S.R."/>
            <person name="Daligault H.E."/>
            <person name="Davenport K.W."/>
            <person name="Erkkila T."/>
            <person name="Frey K.G."/>
            <person name="Gibbons H.S."/>
            <person name="Gu W."/>
            <person name="Jaissle J."/>
            <person name="Johnson S.L."/>
            <person name="Koroleva G.I."/>
            <person name="Ladner J.T."/>
            <person name="Lo C.-C."/>
            <person name="Minogue T.D."/>
            <person name="Munk C."/>
            <person name="Palacios G.F."/>
            <person name="Redden C.L."/>
            <person name="Rosenzweig C.N."/>
            <person name="Scholz M.B."/>
            <person name="Teshima H."/>
            <person name="Xu Y."/>
        </authorList>
    </citation>
    <scope>NUCLEOTIDE SEQUENCE [LARGE SCALE GENOMIC DNA]</scope>
    <source>
        <strain evidence="2 3">8244</strain>
    </source>
</reference>
<dbReference type="EMBL" id="JMQA01000018">
    <property type="protein sequence ID" value="KFN10572.1"/>
    <property type="molecule type" value="Genomic_DNA"/>
</dbReference>
<evidence type="ECO:0000313" key="2">
    <source>
        <dbReference type="EMBL" id="KFN10572.1"/>
    </source>
</evidence>
<comment type="caution">
    <text evidence="2">The sequence shown here is derived from an EMBL/GenBank/DDBJ whole genome shotgun (WGS) entry which is preliminary data.</text>
</comment>
<dbReference type="InterPro" id="IPR024291">
    <property type="entry name" value="DUF3829"/>
</dbReference>
<dbReference type="HOGENOM" id="CLU_733293_0_0_9"/>
<organism evidence="2 3">
    <name type="scientific">Paenibacillus macerans</name>
    <name type="common">Bacillus macerans</name>
    <dbReference type="NCBI Taxonomy" id="44252"/>
    <lineage>
        <taxon>Bacteria</taxon>
        <taxon>Bacillati</taxon>
        <taxon>Bacillota</taxon>
        <taxon>Bacilli</taxon>
        <taxon>Bacillales</taxon>
        <taxon>Paenibacillaceae</taxon>
        <taxon>Paenibacillus</taxon>
    </lineage>
</organism>
<sequence length="377" mass="42652">MFFVFVRVNNIPTPYSNPPLPADIVKGAGRLEITTKKGENVVKKVVNLFLCMMLIAIATTACSLPAAGKLTGAAGGDEVKDTLKYNDYIDLSNQINGGMYDLVFTRYVEEFGPEKEIYIDDRFDGYSTTPFIPTVIESAGKTLDFASAEPSYGATDEKVKELMPIIIDLMKTNNDIQNYYTAKTYVDDDFKQGRELHTRFISLFEKYIEVGQQFNEAFAEITNERKYADAEKLKDEDMLIRYYAMSIVLRAQEIQEAFYNKGVGDENVLDFDVKEYEELYQLLTEDIEHYFEYSKDADQRKKEGWSNLEIFPTSIEGVKVTATDILRILREQDPEINSDTEGKVTTGGSNAILSTFDRKVSFLVDAYNTTSSLAGLN</sequence>
<name>A0A090ZJ12_PAEMA</name>
<evidence type="ECO:0008006" key="4">
    <source>
        <dbReference type="Google" id="ProtNLM"/>
    </source>
</evidence>
<gene>
    <name evidence="2" type="ORF">DJ90_855</name>
</gene>
<dbReference type="PATRIC" id="fig|44252.3.peg.1311"/>
<dbReference type="Pfam" id="PF12889">
    <property type="entry name" value="DUF3829"/>
    <property type="match status" value="1"/>
</dbReference>
<dbReference type="STRING" id="44252.DJ90_855"/>